<feature type="active site" description="Charge relay system" evidence="15">
    <location>
        <position position="111"/>
    </location>
</feature>
<reference evidence="20 22" key="2">
    <citation type="submission" date="2023-10" db="EMBL/GenBank/DDBJ databases">
        <title>Pseudomonas otitidis isolated from a paediatric patient with cystic fibrosis in Chile.</title>
        <authorList>
            <person name="Amsteins-Romero L."/>
            <person name="Opazo-Capurro A."/>
            <person name="Matus-Kohler M."/>
            <person name="Gonzalez-Rocha G."/>
        </authorList>
    </citation>
    <scope>NUCLEOTIDE SEQUENCE [LARGE SCALE GENOMIC DNA]</scope>
    <source>
        <strain evidence="20 22">P-714</strain>
    </source>
</reference>
<evidence type="ECO:0000256" key="11">
    <source>
        <dbReference type="ARBA" id="ARBA00022801"/>
    </source>
</evidence>
<dbReference type="GO" id="GO:0042597">
    <property type="term" value="C:periplasmic space"/>
    <property type="evidence" value="ECO:0007669"/>
    <property type="project" value="UniProtKB-SubCell"/>
</dbReference>
<protein>
    <recommendedName>
        <fullName evidence="6">Probable periplasmic serine endoprotease DegP-like</fullName>
        <ecNumber evidence="5">3.4.21.107</ecNumber>
    </recommendedName>
    <alternativeName>
        <fullName evidence="14">Protease Do</fullName>
    </alternativeName>
</protein>
<dbReference type="STRING" id="319939.SAMN05216263_10575"/>
<dbReference type="SUPFAM" id="SSF50494">
    <property type="entry name" value="Trypsin-like serine proteases"/>
    <property type="match status" value="1"/>
</dbReference>
<dbReference type="AlphaFoldDB" id="A0A1I0TLA4"/>
<feature type="active site" description="Charge relay system" evidence="15">
    <location>
        <position position="141"/>
    </location>
</feature>
<gene>
    <name evidence="19" type="primary">mucD</name>
    <name evidence="20" type="ORF">R0G64_03935</name>
    <name evidence="19" type="ORF">WP8S17C03_16470</name>
</gene>
<keyword evidence="11" id="KW-0378">Hydrolase</keyword>
<evidence type="ECO:0000256" key="13">
    <source>
        <dbReference type="ARBA" id="ARBA00023016"/>
    </source>
</evidence>
<keyword evidence="9" id="KW-0677">Repeat</keyword>
<dbReference type="Gene3D" id="2.40.10.120">
    <property type="match status" value="1"/>
</dbReference>
<evidence type="ECO:0000256" key="3">
    <source>
        <dbReference type="ARBA" id="ARBA00004418"/>
    </source>
</evidence>
<dbReference type="PANTHER" id="PTHR22939:SF130">
    <property type="entry name" value="PERIPLASMIC SERINE ENDOPROTEASE DEGP-LIKE-RELATED"/>
    <property type="match status" value="1"/>
</dbReference>
<evidence type="ECO:0000313" key="22">
    <source>
        <dbReference type="Proteomes" id="UP001273935"/>
    </source>
</evidence>
<dbReference type="InterPro" id="IPR011782">
    <property type="entry name" value="Pept_S1C_Do"/>
</dbReference>
<feature type="binding site" evidence="16">
    <location>
        <position position="141"/>
    </location>
    <ligand>
        <name>substrate</name>
    </ligand>
</feature>
<keyword evidence="8 17" id="KW-0732">Signal</keyword>
<evidence type="ECO:0000256" key="2">
    <source>
        <dbReference type="ARBA" id="ARBA00002610"/>
    </source>
</evidence>
<comment type="subcellular location">
    <subcellularLocation>
        <location evidence="3">Periplasm</location>
    </subcellularLocation>
</comment>
<keyword evidence="22" id="KW-1185">Reference proteome</keyword>
<evidence type="ECO:0000313" key="19">
    <source>
        <dbReference type="EMBL" id="BBT15598.1"/>
    </source>
</evidence>
<evidence type="ECO:0000259" key="18">
    <source>
        <dbReference type="PROSITE" id="PS50106"/>
    </source>
</evidence>
<dbReference type="EMBL" id="AP022213">
    <property type="protein sequence ID" value="BBT15598.1"/>
    <property type="molecule type" value="Genomic_DNA"/>
</dbReference>
<dbReference type="EMBL" id="JAWJUL010000010">
    <property type="protein sequence ID" value="MDV3438582.1"/>
    <property type="molecule type" value="Genomic_DNA"/>
</dbReference>
<reference evidence="19 21" key="1">
    <citation type="submission" date="2019-12" db="EMBL/GenBank/DDBJ databases">
        <title>complete genome sequences of Pseudomonas otitidis str. WP8-S17-CRE-03 isolated from wastewater treatment plant effluent.</title>
        <authorList>
            <person name="Sekizuka T."/>
            <person name="Itokawa K."/>
            <person name="Yatsu K."/>
            <person name="Inamine Y."/>
            <person name="Kuroda M."/>
        </authorList>
    </citation>
    <scope>NUCLEOTIDE SEQUENCE [LARGE SCALE GENOMIC DNA]</scope>
    <source>
        <strain evidence="19 21">WP8-S17-CRE-03</strain>
    </source>
</reference>
<dbReference type="PROSITE" id="PS50106">
    <property type="entry name" value="PDZ"/>
    <property type="match status" value="2"/>
</dbReference>
<dbReference type="InterPro" id="IPR001478">
    <property type="entry name" value="PDZ"/>
</dbReference>
<evidence type="ECO:0000256" key="9">
    <source>
        <dbReference type="ARBA" id="ARBA00022737"/>
    </source>
</evidence>
<comment type="similarity">
    <text evidence="4">Belongs to the peptidase S1C family.</text>
</comment>
<evidence type="ECO:0000256" key="1">
    <source>
        <dbReference type="ARBA" id="ARBA00001772"/>
    </source>
</evidence>
<dbReference type="Proteomes" id="UP001273935">
    <property type="component" value="Unassembled WGS sequence"/>
</dbReference>
<dbReference type="EC" id="3.4.21.107" evidence="5"/>
<dbReference type="SMART" id="SM00228">
    <property type="entry name" value="PDZ"/>
    <property type="match status" value="2"/>
</dbReference>
<feature type="active site" description="Charge relay system" evidence="15">
    <location>
        <position position="214"/>
    </location>
</feature>
<dbReference type="RefSeq" id="WP_083422352.1">
    <property type="nucleotide sequence ID" value="NZ_BQHX01000029.1"/>
</dbReference>
<dbReference type="InterPro" id="IPR009003">
    <property type="entry name" value="Peptidase_S1_PA"/>
</dbReference>
<dbReference type="CDD" id="cd10839">
    <property type="entry name" value="cpPDZ1_DegP-like"/>
    <property type="match status" value="1"/>
</dbReference>
<dbReference type="Gene3D" id="2.30.42.10">
    <property type="match status" value="2"/>
</dbReference>
<evidence type="ECO:0000256" key="7">
    <source>
        <dbReference type="ARBA" id="ARBA00022670"/>
    </source>
</evidence>
<feature type="domain" description="PDZ" evidence="18">
    <location>
        <begin position="380"/>
        <end position="437"/>
    </location>
</feature>
<dbReference type="PANTHER" id="PTHR22939">
    <property type="entry name" value="SERINE PROTEASE FAMILY S1C HTRA-RELATED"/>
    <property type="match status" value="1"/>
</dbReference>
<evidence type="ECO:0000256" key="15">
    <source>
        <dbReference type="PIRSR" id="PIRSR611782-1"/>
    </source>
</evidence>
<organism evidence="19 21">
    <name type="scientific">Metapseudomonas otitidis</name>
    <dbReference type="NCBI Taxonomy" id="319939"/>
    <lineage>
        <taxon>Bacteria</taxon>
        <taxon>Pseudomonadati</taxon>
        <taxon>Pseudomonadota</taxon>
        <taxon>Gammaproteobacteria</taxon>
        <taxon>Pseudomonadales</taxon>
        <taxon>Pseudomonadaceae</taxon>
        <taxon>Metapseudomonas</taxon>
    </lineage>
</organism>
<name>A0A1I0TLA4_9GAMM</name>
<keyword evidence="10" id="KW-0574">Periplasm</keyword>
<dbReference type="InterPro" id="IPR036034">
    <property type="entry name" value="PDZ_sf"/>
</dbReference>
<dbReference type="InterPro" id="IPR041489">
    <property type="entry name" value="PDZ_6"/>
</dbReference>
<evidence type="ECO:0000256" key="12">
    <source>
        <dbReference type="ARBA" id="ARBA00022825"/>
    </source>
</evidence>
<dbReference type="Pfam" id="PF13180">
    <property type="entry name" value="PDZ_2"/>
    <property type="match status" value="1"/>
</dbReference>
<comment type="catalytic activity">
    <reaction evidence="1">
        <text>Acts on substrates that are at least partially unfolded. The cleavage site P1 residue is normally between a pair of hydrophobic residues, such as Val-|-Val.</text>
        <dbReference type="EC" id="3.4.21.107"/>
    </reaction>
</comment>
<dbReference type="Pfam" id="PF13365">
    <property type="entry name" value="Trypsin_2"/>
    <property type="match status" value="1"/>
</dbReference>
<sequence>MLSMKSCMSAVAALLLLGQTLVARAELPDFTPLVEQASPAVVNISTRQKLPERAVANQMPDLEGLPPMLREFFERSMPQAPRGQGGRQREAQSLGSGFIISKDGYILTNNHVVADADEIIVRLSDRSELEAKLIGADARTDVALLKVEGKDLPIVKLGKSDALKVGSWVLAIGSPFGFDHSVTAGIVSAKGRSLPNESYVPFIQTDVAINPGNSGGPLFNLDGEVVGINSQIFTRSGGFMGLSFAIPIDVAMSVADQLKANGKVNRGWLGVVIQEVNKDLAESFGLDKPAGALVAQVLENGPAAKGGLQVGDVILSMNGQPIVMSADLPHLVGGLKPGTKIDLGIVRDGNRKNLSLSIGALPEDGEELAGAGESSGAERSSNRLGVLVAGLSEEQQKALDIKGGVVIREIQDGPAALMGLRPGDVITHLNNQAIDSVQTFAKIAKELPKNRSVSMRVLRQGRASFITFKLSE</sequence>
<feature type="binding site" evidence="16">
    <location>
        <begin position="212"/>
        <end position="214"/>
    </location>
    <ligand>
        <name>substrate</name>
    </ligand>
</feature>
<evidence type="ECO:0000256" key="4">
    <source>
        <dbReference type="ARBA" id="ARBA00010541"/>
    </source>
</evidence>
<feature type="binding site" evidence="16">
    <location>
        <position position="111"/>
    </location>
    <ligand>
        <name>substrate</name>
    </ligand>
</feature>
<dbReference type="Proteomes" id="UP000515591">
    <property type="component" value="Chromosome"/>
</dbReference>
<accession>A0A1I0TLA4</accession>
<dbReference type="FunFam" id="2.30.42.10:FF:000037">
    <property type="entry name" value="Periplasmic serine endoprotease DegP-like"/>
    <property type="match status" value="1"/>
</dbReference>
<feature type="chain" id="PRO_5044559308" description="Probable periplasmic serine endoprotease DegP-like" evidence="17">
    <location>
        <begin position="26"/>
        <end position="472"/>
    </location>
</feature>
<dbReference type="Pfam" id="PF17820">
    <property type="entry name" value="PDZ_6"/>
    <property type="match status" value="1"/>
</dbReference>
<dbReference type="GO" id="GO:0004252">
    <property type="term" value="F:serine-type endopeptidase activity"/>
    <property type="evidence" value="ECO:0007669"/>
    <property type="project" value="InterPro"/>
</dbReference>
<evidence type="ECO:0000256" key="5">
    <source>
        <dbReference type="ARBA" id="ARBA00013035"/>
    </source>
</evidence>
<dbReference type="GO" id="GO:0006508">
    <property type="term" value="P:proteolysis"/>
    <property type="evidence" value="ECO:0007669"/>
    <property type="project" value="UniProtKB-KW"/>
</dbReference>
<evidence type="ECO:0000256" key="16">
    <source>
        <dbReference type="PIRSR" id="PIRSR611782-2"/>
    </source>
</evidence>
<dbReference type="SUPFAM" id="SSF50156">
    <property type="entry name" value="PDZ domain-like"/>
    <property type="match status" value="2"/>
</dbReference>
<keyword evidence="12" id="KW-0720">Serine protease</keyword>
<dbReference type="InterPro" id="IPR001940">
    <property type="entry name" value="Peptidase_S1C"/>
</dbReference>
<evidence type="ECO:0000313" key="21">
    <source>
        <dbReference type="Proteomes" id="UP000515591"/>
    </source>
</evidence>
<evidence type="ECO:0000256" key="10">
    <source>
        <dbReference type="ARBA" id="ARBA00022764"/>
    </source>
</evidence>
<evidence type="ECO:0000313" key="20">
    <source>
        <dbReference type="EMBL" id="MDV3438582.1"/>
    </source>
</evidence>
<evidence type="ECO:0000256" key="17">
    <source>
        <dbReference type="SAM" id="SignalP"/>
    </source>
</evidence>
<comment type="function">
    <text evidence="2">Might be efficient in the degradation of transiently denatured and unfolded proteins which accumulate in the periplasm following stress conditions.</text>
</comment>
<dbReference type="NCBIfam" id="TIGR02037">
    <property type="entry name" value="degP_htrA_DO"/>
    <property type="match status" value="1"/>
</dbReference>
<feature type="signal peptide" evidence="17">
    <location>
        <begin position="1"/>
        <end position="25"/>
    </location>
</feature>
<feature type="domain" description="PDZ" evidence="18">
    <location>
        <begin position="263"/>
        <end position="336"/>
    </location>
</feature>
<evidence type="ECO:0000256" key="8">
    <source>
        <dbReference type="ARBA" id="ARBA00022729"/>
    </source>
</evidence>
<evidence type="ECO:0000256" key="6">
    <source>
        <dbReference type="ARBA" id="ARBA00013958"/>
    </source>
</evidence>
<dbReference type="PRINTS" id="PR00834">
    <property type="entry name" value="PROTEASES2C"/>
</dbReference>
<dbReference type="FunFam" id="2.40.10.120:FF:000007">
    <property type="entry name" value="Periplasmic serine endoprotease DegP-like"/>
    <property type="match status" value="1"/>
</dbReference>
<proteinExistence type="inferred from homology"/>
<keyword evidence="7 19" id="KW-0645">Protease</keyword>
<keyword evidence="13" id="KW-0346">Stress response</keyword>
<evidence type="ECO:0000256" key="14">
    <source>
        <dbReference type="ARBA" id="ARBA00032850"/>
    </source>
</evidence>